<name>A0AAV1RBX3_9ROSI</name>
<dbReference type="GO" id="GO:0000272">
    <property type="term" value="P:polysaccharide catabolic process"/>
    <property type="evidence" value="ECO:0007669"/>
    <property type="project" value="UniProtKB-KW"/>
</dbReference>
<dbReference type="SUPFAM" id="SSF51445">
    <property type="entry name" value="(Trans)glycosidases"/>
    <property type="match status" value="1"/>
</dbReference>
<organism evidence="6 7">
    <name type="scientific">Dovyalis caffra</name>
    <dbReference type="NCBI Taxonomy" id="77055"/>
    <lineage>
        <taxon>Eukaryota</taxon>
        <taxon>Viridiplantae</taxon>
        <taxon>Streptophyta</taxon>
        <taxon>Embryophyta</taxon>
        <taxon>Tracheophyta</taxon>
        <taxon>Spermatophyta</taxon>
        <taxon>Magnoliopsida</taxon>
        <taxon>eudicotyledons</taxon>
        <taxon>Gunneridae</taxon>
        <taxon>Pentapetalae</taxon>
        <taxon>rosids</taxon>
        <taxon>fabids</taxon>
        <taxon>Malpighiales</taxon>
        <taxon>Salicaceae</taxon>
        <taxon>Flacourtieae</taxon>
        <taxon>Dovyalis</taxon>
    </lineage>
</organism>
<dbReference type="SMART" id="SM00633">
    <property type="entry name" value="Glyco_10"/>
    <property type="match status" value="1"/>
</dbReference>
<feature type="domain" description="GH10" evidence="5">
    <location>
        <begin position="290"/>
        <end position="581"/>
    </location>
</feature>
<dbReference type="PROSITE" id="PS51760">
    <property type="entry name" value="GH10_2"/>
    <property type="match status" value="1"/>
</dbReference>
<evidence type="ECO:0000256" key="2">
    <source>
        <dbReference type="ARBA" id="ARBA00022801"/>
    </source>
</evidence>
<evidence type="ECO:0000313" key="6">
    <source>
        <dbReference type="EMBL" id="CAK7330167.1"/>
    </source>
</evidence>
<dbReference type="Proteomes" id="UP001314170">
    <property type="component" value="Unassembled WGS sequence"/>
</dbReference>
<keyword evidence="4" id="KW-0624">Polysaccharide degradation</keyword>
<dbReference type="InterPro" id="IPR017853">
    <property type="entry name" value="GH"/>
</dbReference>
<dbReference type="SUPFAM" id="SSF49785">
    <property type="entry name" value="Galactose-binding domain-like"/>
    <property type="match status" value="1"/>
</dbReference>
<dbReference type="InterPro" id="IPR044846">
    <property type="entry name" value="GH10"/>
</dbReference>
<keyword evidence="3" id="KW-0119">Carbohydrate metabolism</keyword>
<evidence type="ECO:0000259" key="5">
    <source>
        <dbReference type="PROSITE" id="PS51760"/>
    </source>
</evidence>
<dbReference type="PANTHER" id="PTHR31490">
    <property type="entry name" value="GLYCOSYL HYDROLASE"/>
    <property type="match status" value="1"/>
</dbReference>
<evidence type="ECO:0000256" key="1">
    <source>
        <dbReference type="ARBA" id="ARBA00007495"/>
    </source>
</evidence>
<sequence length="639" mass="71779">MLPISFTSQLGTFGSFSDSKLSQNQARFCESFLACVENEDTSRSLDLAVFMRFSGFRSFSLTHSLDALKHGLISLYLLTNLGVFCDRNSNLHFSSANQCLIEPKTAQHGGGIIANPDFTHGLEGWTVYGQGATKEEISKNGNRFIVACNRTQSLDSISQKVQLEGGHIYSFSGKFSKFSHVARSERVAVVFKIPHTELVIGGRVLARNGCWSLLKGGIFANFTSHADILFESNNTATEIWVDSVSLQPFTLEQWRAQQDKRIDKERKSKVTFKLTYGNGTAMDGVIVSIKQTRPEFPFGCGMNFHIIDSTDYQNWFASRFKYTTFTNQMKWYSNEPKQGQENYTVSDTMVRFAQKNGISIRGHNILWDDPKYQPEWVKNLTSDELRKAAAKRVNSVVSRYSGQLIAWDVMNENLHFSFFEDKLGKNASAKYFKRAYELDPKTTMFLNEFNTIEYSNDEDVDTINYMKKLDEISSYPGNQGILAGIGLEGHFGIGQPNLAYMRSVLDILSSTGLPIWLTEVDVVKEANQAEYLEQILREGYCHPAVKGIIMFAGPATAGFNATTLVDKNFKNTPSGDVVDKLIEEWRTKPTETKADGEGSFKMSLFHGDYNITIKNPVTNCSTTLSYTVTKGTTYIHINA</sequence>
<comment type="caution">
    <text evidence="6">The sequence shown here is derived from an EMBL/GenBank/DDBJ whole genome shotgun (WGS) entry which is preliminary data.</text>
</comment>
<dbReference type="InterPro" id="IPR001000">
    <property type="entry name" value="GH10_dom"/>
</dbReference>
<dbReference type="Pfam" id="PF00331">
    <property type="entry name" value="Glyco_hydro_10"/>
    <property type="match status" value="1"/>
</dbReference>
<evidence type="ECO:0000256" key="4">
    <source>
        <dbReference type="ARBA" id="ARBA00023326"/>
    </source>
</evidence>
<dbReference type="PANTHER" id="PTHR31490:SF52">
    <property type="entry name" value="ENDO-1,4-BETA-XYLANASE 5-RELATED"/>
    <property type="match status" value="1"/>
</dbReference>
<reference evidence="6 7" key="1">
    <citation type="submission" date="2024-01" db="EMBL/GenBank/DDBJ databases">
        <authorList>
            <person name="Waweru B."/>
        </authorList>
    </citation>
    <scope>NUCLEOTIDE SEQUENCE [LARGE SCALE GENOMIC DNA]</scope>
</reference>
<keyword evidence="7" id="KW-1185">Reference proteome</keyword>
<keyword evidence="2" id="KW-0378">Hydrolase</keyword>
<dbReference type="EMBL" id="CAWUPB010000913">
    <property type="protein sequence ID" value="CAK7330167.1"/>
    <property type="molecule type" value="Genomic_DNA"/>
</dbReference>
<comment type="similarity">
    <text evidence="1">Belongs to the glycosyl hydrolase 10 (cellulase F) family.</text>
</comment>
<dbReference type="AlphaFoldDB" id="A0AAV1RBX3"/>
<evidence type="ECO:0000256" key="3">
    <source>
        <dbReference type="ARBA" id="ARBA00023277"/>
    </source>
</evidence>
<proteinExistence type="inferred from homology"/>
<protein>
    <recommendedName>
        <fullName evidence="5">GH10 domain-containing protein</fullName>
    </recommendedName>
</protein>
<dbReference type="InterPro" id="IPR008979">
    <property type="entry name" value="Galactose-bd-like_sf"/>
</dbReference>
<accession>A0AAV1RBX3</accession>
<gene>
    <name evidence="6" type="ORF">DCAF_LOCUS7807</name>
</gene>
<dbReference type="GO" id="GO:0031176">
    <property type="term" value="F:endo-1,4-beta-xylanase activity"/>
    <property type="evidence" value="ECO:0007669"/>
    <property type="project" value="UniProtKB-ARBA"/>
</dbReference>
<dbReference type="Gene3D" id="3.20.20.80">
    <property type="entry name" value="Glycosidases"/>
    <property type="match status" value="1"/>
</dbReference>
<evidence type="ECO:0000313" key="7">
    <source>
        <dbReference type="Proteomes" id="UP001314170"/>
    </source>
</evidence>
<dbReference type="Gene3D" id="2.60.120.260">
    <property type="entry name" value="Galactose-binding domain-like"/>
    <property type="match status" value="1"/>
</dbReference>